<reference evidence="13" key="1">
    <citation type="journal article" date="2022" name="J. Hered.">
        <title>A De Novo Chromosome-Level Genome Assembly of the White-Tailed Deer, Odocoileus Virginianus.</title>
        <authorList>
            <person name="London E.W."/>
            <person name="Roca A.L."/>
            <person name="Novakofski J.E."/>
            <person name="Mateus-Pinilla N.E."/>
        </authorList>
    </citation>
    <scope>NUCLEOTIDE SEQUENCE [LARGE SCALE GENOMIC DNA]</scope>
</reference>
<keyword evidence="4 11" id="KW-1133">Transmembrane helix</keyword>
<feature type="transmembrane region" description="Helical" evidence="11">
    <location>
        <begin position="207"/>
        <end position="226"/>
    </location>
</feature>
<feature type="transmembrane region" description="Helical" evidence="11">
    <location>
        <begin position="246"/>
        <end position="267"/>
    </location>
</feature>
<dbReference type="InterPro" id="IPR017452">
    <property type="entry name" value="GPCR_Rhodpsn_7TM"/>
</dbReference>
<comment type="subcellular location">
    <subcellularLocation>
        <location evidence="2">Membrane</location>
        <topology evidence="2">Multi-pass membrane protein</topology>
    </subcellularLocation>
</comment>
<feature type="transmembrane region" description="Helical" evidence="11">
    <location>
        <begin position="390"/>
        <end position="409"/>
    </location>
</feature>
<protein>
    <submittedName>
        <fullName evidence="14">LOW QUALITY PROTEIN: olfactory receptor 1S1-like</fullName>
    </submittedName>
</protein>
<comment type="similarity">
    <text evidence="9">Belongs to the G-protein coupled receptor 1 family.</text>
</comment>
<dbReference type="PANTHER" id="PTHR48001">
    <property type="entry name" value="OLFACTORY RECEPTOR"/>
    <property type="match status" value="1"/>
</dbReference>
<keyword evidence="5 9" id="KW-0297">G-protein coupled receptor</keyword>
<dbReference type="PRINTS" id="PR00245">
    <property type="entry name" value="OLFACTORYR"/>
</dbReference>
<sequence length="463" mass="50398">MFPLLSDDVVLLPNAAASFQALPLTGAHTEPGPHVITPVPLSFWTQINSRAEEYGSRLSLWPPKGQDKNFGNKWKRGKSEKEESGKTRAARLGSPGSILPACVLPSEPSRRCSVGCGAGSRKEKTGSGKGASSLRCRGVLGGGEISRNTHEGNQTSISEFLLLGLSSQPGKQELLFALFLAMYLVTVVGNTLIVLAISLDPYLHTPMYLFLANLSLADVSSISTSVPKMLMNTQTKSPSISYESCITQMYFSIVFVVTDNFLLGVMACDRFVAICHPLNYTTIMGPRLCLWLAAIPWALSNAVALTHTLLLLRSVFCDGHALPHFLCDLAPLLRLSCSDTTVNELVLFVVGSSVVTLPFALILVSYACITRAVLRLSRPEGRWKAFSTCGSHLTVVFLFYGTIVGVYFFPSPSDPDNRDKIGALLFTVVTPMMNPFIYSLRNKDMKGALRRLLCGRRALPVMP</sequence>
<feature type="transmembrane region" description="Helical" evidence="11">
    <location>
        <begin position="421"/>
        <end position="440"/>
    </location>
</feature>
<evidence type="ECO:0000259" key="12">
    <source>
        <dbReference type="PROSITE" id="PS50262"/>
    </source>
</evidence>
<evidence type="ECO:0000256" key="7">
    <source>
        <dbReference type="ARBA" id="ARBA00023170"/>
    </source>
</evidence>
<evidence type="ECO:0000256" key="10">
    <source>
        <dbReference type="SAM" id="MobiDB-lite"/>
    </source>
</evidence>
<dbReference type="SUPFAM" id="SSF81321">
    <property type="entry name" value="Family A G protein-coupled receptor-like"/>
    <property type="match status" value="1"/>
</dbReference>
<dbReference type="PROSITE" id="PS50262">
    <property type="entry name" value="G_PROTEIN_RECEP_F1_2"/>
    <property type="match status" value="1"/>
</dbReference>
<dbReference type="GeneID" id="110124000"/>
<dbReference type="Gene3D" id="1.20.1070.10">
    <property type="entry name" value="Rhodopsin 7-helix transmembrane proteins"/>
    <property type="match status" value="1"/>
</dbReference>
<evidence type="ECO:0000256" key="4">
    <source>
        <dbReference type="ARBA" id="ARBA00022989"/>
    </source>
</evidence>
<dbReference type="Pfam" id="PF13853">
    <property type="entry name" value="7tm_4"/>
    <property type="match status" value="1"/>
</dbReference>
<feature type="region of interest" description="Disordered" evidence="10">
    <location>
        <begin position="65"/>
        <end position="90"/>
    </location>
</feature>
<evidence type="ECO:0000256" key="11">
    <source>
        <dbReference type="SAM" id="Phobius"/>
    </source>
</evidence>
<keyword evidence="8 9" id="KW-0807">Transducer</keyword>
<feature type="transmembrane region" description="Helical" evidence="11">
    <location>
        <begin position="288"/>
        <end position="312"/>
    </location>
</feature>
<evidence type="ECO:0000256" key="9">
    <source>
        <dbReference type="RuleBase" id="RU000688"/>
    </source>
</evidence>
<name>A0ABM4IPS0_ODOVR</name>
<dbReference type="Proteomes" id="UP001652640">
    <property type="component" value="Chromosome 10"/>
</dbReference>
<reference evidence="14" key="2">
    <citation type="submission" date="2025-08" db="UniProtKB">
        <authorList>
            <consortium name="RefSeq"/>
        </authorList>
    </citation>
    <scope>IDENTIFICATION</scope>
    <source>
        <tissue evidence="14">Tongue muscle</tissue>
    </source>
</reference>
<dbReference type="PRINTS" id="PR00237">
    <property type="entry name" value="GPCRRHODOPSN"/>
</dbReference>
<evidence type="ECO:0000256" key="2">
    <source>
        <dbReference type="ARBA" id="ARBA00004141"/>
    </source>
</evidence>
<evidence type="ECO:0000256" key="8">
    <source>
        <dbReference type="ARBA" id="ARBA00023224"/>
    </source>
</evidence>
<feature type="compositionally biased region" description="Basic and acidic residues" evidence="10">
    <location>
        <begin position="77"/>
        <end position="86"/>
    </location>
</feature>
<feature type="transmembrane region" description="Helical" evidence="11">
    <location>
        <begin position="345"/>
        <end position="369"/>
    </location>
</feature>
<dbReference type="RefSeq" id="XP_070329814.1">
    <property type="nucleotide sequence ID" value="XM_070473713.1"/>
</dbReference>
<dbReference type="CDD" id="cd15918">
    <property type="entry name" value="7tmA_OR1_7-like"/>
    <property type="match status" value="1"/>
</dbReference>
<evidence type="ECO:0000256" key="5">
    <source>
        <dbReference type="ARBA" id="ARBA00023040"/>
    </source>
</evidence>
<proteinExistence type="inferred from homology"/>
<keyword evidence="6 11" id="KW-0472">Membrane</keyword>
<dbReference type="InterPro" id="IPR000725">
    <property type="entry name" value="Olfact_rcpt"/>
</dbReference>
<gene>
    <name evidence="14" type="primary">LOC110124000</name>
</gene>
<accession>A0ABM4IPS0</accession>
<evidence type="ECO:0000256" key="6">
    <source>
        <dbReference type="ARBA" id="ARBA00023136"/>
    </source>
</evidence>
<feature type="domain" description="G-protein coupled receptors family 1 profile" evidence="12">
    <location>
        <begin position="189"/>
        <end position="438"/>
    </location>
</feature>
<keyword evidence="7 9" id="KW-0675">Receptor</keyword>
<evidence type="ECO:0000256" key="3">
    <source>
        <dbReference type="ARBA" id="ARBA00022692"/>
    </source>
</evidence>
<keyword evidence="13" id="KW-1185">Reference proteome</keyword>
<comment type="function">
    <text evidence="1">Putative odorant or sperm cell receptor.</text>
</comment>
<keyword evidence="3 9" id="KW-0812">Transmembrane</keyword>
<feature type="transmembrane region" description="Helical" evidence="11">
    <location>
        <begin position="174"/>
        <end position="195"/>
    </location>
</feature>
<evidence type="ECO:0000313" key="14">
    <source>
        <dbReference type="RefSeq" id="XP_070329814.1"/>
    </source>
</evidence>
<dbReference type="InterPro" id="IPR000276">
    <property type="entry name" value="GPCR_Rhodpsn"/>
</dbReference>
<evidence type="ECO:0000256" key="1">
    <source>
        <dbReference type="ARBA" id="ARBA00003929"/>
    </source>
</evidence>
<organism evidence="13 14">
    <name type="scientific">Odocoileus virginianus</name>
    <name type="common">White-tailed deer</name>
    <dbReference type="NCBI Taxonomy" id="9874"/>
    <lineage>
        <taxon>Eukaryota</taxon>
        <taxon>Metazoa</taxon>
        <taxon>Chordata</taxon>
        <taxon>Craniata</taxon>
        <taxon>Vertebrata</taxon>
        <taxon>Euteleostomi</taxon>
        <taxon>Mammalia</taxon>
        <taxon>Eutheria</taxon>
        <taxon>Laurasiatheria</taxon>
        <taxon>Artiodactyla</taxon>
        <taxon>Ruminantia</taxon>
        <taxon>Pecora</taxon>
        <taxon>Cervidae</taxon>
        <taxon>Odocoileinae</taxon>
        <taxon>Odocoileus</taxon>
    </lineage>
</organism>
<dbReference type="PROSITE" id="PS00237">
    <property type="entry name" value="G_PROTEIN_RECEP_F1_1"/>
    <property type="match status" value="1"/>
</dbReference>
<evidence type="ECO:0000313" key="13">
    <source>
        <dbReference type="Proteomes" id="UP001652640"/>
    </source>
</evidence>